<comment type="caution">
    <text evidence="24">The sequence shown here is derived from an EMBL/GenBank/DDBJ whole genome shotgun (WGS) entry which is preliminary data.</text>
</comment>
<dbReference type="Pfam" id="PF12937">
    <property type="entry name" value="F-box-like"/>
    <property type="match status" value="1"/>
</dbReference>
<dbReference type="InterPro" id="IPR036322">
    <property type="entry name" value="WD40_repeat_dom_sf"/>
</dbReference>
<evidence type="ECO:0000256" key="10">
    <source>
        <dbReference type="ARBA" id="ARBA00022679"/>
    </source>
</evidence>
<dbReference type="PROSITE" id="PS00678">
    <property type="entry name" value="WD_REPEATS_1"/>
    <property type="match status" value="2"/>
</dbReference>
<feature type="repeat" description="WD" evidence="21">
    <location>
        <begin position="504"/>
        <end position="543"/>
    </location>
</feature>
<evidence type="ECO:0000313" key="25">
    <source>
        <dbReference type="Proteomes" id="UP000053317"/>
    </source>
</evidence>
<comment type="similarity">
    <text evidence="6">Belongs to the thiolase-like superfamily. Thiolase family.</text>
</comment>
<evidence type="ECO:0000256" key="21">
    <source>
        <dbReference type="PROSITE-ProRule" id="PRU00221"/>
    </source>
</evidence>
<gene>
    <name evidence="24" type="ORF">UCRPC4_g00338</name>
</gene>
<dbReference type="InterPro" id="IPR020615">
    <property type="entry name" value="Thiolase_acyl_enz_int_AS"/>
</dbReference>
<dbReference type="Gene3D" id="3.40.47.10">
    <property type="match status" value="2"/>
</dbReference>
<evidence type="ECO:0000313" key="24">
    <source>
        <dbReference type="EMBL" id="KKY28913.1"/>
    </source>
</evidence>
<dbReference type="InterPro" id="IPR015943">
    <property type="entry name" value="WD40/YVTN_repeat-like_dom_sf"/>
</dbReference>
<evidence type="ECO:0000256" key="11">
    <source>
        <dbReference type="ARBA" id="ARBA00022737"/>
    </source>
</evidence>
<dbReference type="Pfam" id="PF02803">
    <property type="entry name" value="Thiolase_C"/>
    <property type="match status" value="1"/>
</dbReference>
<feature type="repeat" description="WD" evidence="21">
    <location>
        <begin position="544"/>
        <end position="574"/>
    </location>
</feature>
<dbReference type="SUPFAM" id="SSF53901">
    <property type="entry name" value="Thiolase-like"/>
    <property type="match status" value="2"/>
</dbReference>
<evidence type="ECO:0000256" key="5">
    <source>
        <dbReference type="ARBA" id="ARBA00007968"/>
    </source>
</evidence>
<dbReference type="SUPFAM" id="SSF50978">
    <property type="entry name" value="WD40 repeat-like"/>
    <property type="match status" value="1"/>
</dbReference>
<name>A0A0G2H0Q4_PHACM</name>
<dbReference type="PROSITE" id="PS50082">
    <property type="entry name" value="WD_REPEATS_2"/>
    <property type="match status" value="5"/>
</dbReference>
<comment type="subunit">
    <text evidence="7">Component of the SCF(sconB) E3 ubiquitin ligase complex.</text>
</comment>
<evidence type="ECO:0000256" key="16">
    <source>
        <dbReference type="ARBA" id="ARBA00023140"/>
    </source>
</evidence>
<sequence length="1270" mass="137873">MASFKLDEGFSEASGFMDVRDEGGAIFPEVTKAAVEEWIMAQDEDGRREIAFEVLRTLKSSSVTSIINKLTLLLQRDPVQRLPAEIVAEIFALLDAPVLLTASLVCKTWRQRILDSQLWKRLYASEGWGVDKAAIQAFENTVASRTQEFIIASMDQSRDSGIDVAEPKQKRRAPANWLEDRQRNVQMSPLPMSSTLQWNEQHGKVEADTGSQDSAIQAPDADQIMDDVSSPKTECPPSTVRSNKRTSRDLFPTGAETRAVMPPVKRSSSGPAAINNLNVISGLKPSLTLFTPSGMPKVNWLHLYKQRRRLEENWNNGRYINYQLPKVGYEHEGHRECVYTIQFFDKWLVSGSRDHTMRIWDLETRRVKGAPLVGHTQSVLCLQFDPTPEEDVIISGSSDTTVKIWKFSTGQLLQTLQAHKESVLNLRFDHRYLVTCSKDKLIKIWNRREMDPTSPHYPKINHKSNAHLPSYIVDTSGYNSIVLEQKIASRAIRTLSPYTLLMQLDGHGAAVNAIQIEGDRIVSASGDRNIKTWDIKDGRLLHTLLGHHKGIACVQFDGKRIVSGSSDNTIRIFDQVTGAEVACLHGHDNLVRTVQAGFGDLPGSEQELRRQAEAAERKWREMNERGEIPRQEMNVRRRPRYRSVNERERQIVALGAALPAGGGGSRWGRIVSGSYDEHVIIWRKNTEGKWLPAHRLGHAEASHIATAIGAAALAAPLHPPLIEGDASRSTATSLQTLLGPRGPTTAPANLLGVTGTAAATTAGGIPPANPGLHLQGQAPGAHQALLQLQNHAQMMNQTIAQHNHQAFAEVMRRTATAAPVAVPVVNPQLGHLAGHHHQTGPHRVFKLQFDSRKIIDYRKLFPFTCLAQARLSQVANHLKSSANPTSITSKSPDDVVVTCALRTPITKGGKGGFKDTAAADLLAGALKAVIERSKIDPNLVEDIAVGNVLAPGAGATEYRAAALVAGFPDSTAVKALNRQCSSGLQAVADIANAIRSGMIDIGIGAGVESMSLQYGSGAVSEFSELLENHMQAANCKVPMGVLSEQMAKDKGIARADQDAFAASSFQKAVKAQQAGLFKEEIVPLTVQWTDPKTDETKTVTVSQDDGIRPGITAESLGKIRPAFAKDGSIHAGNASQVSDGAAAVLLMKRSTAEALHQPIVGKFVGASVVGVPPLLMGIGPWKSIPVALEKAGITKDQVDIYEINEAFASQALWCVRELGIDLQKVNPKGGAIAFGHPLGCTGARQVSTLLTELKRTGGKIGVTSMCVGKS</sequence>
<feature type="domain" description="F-box" evidence="23">
    <location>
        <begin position="76"/>
        <end position="122"/>
    </location>
</feature>
<proteinExistence type="inferred from homology"/>
<dbReference type="InterPro" id="IPR001680">
    <property type="entry name" value="WD40_rpt"/>
</dbReference>
<organism evidence="24 25">
    <name type="scientific">Phaeomoniella chlamydospora</name>
    <name type="common">Phaeoacremonium chlamydosporum</name>
    <dbReference type="NCBI Taxonomy" id="158046"/>
    <lineage>
        <taxon>Eukaryota</taxon>
        <taxon>Fungi</taxon>
        <taxon>Dikarya</taxon>
        <taxon>Ascomycota</taxon>
        <taxon>Pezizomycotina</taxon>
        <taxon>Eurotiomycetes</taxon>
        <taxon>Chaetothyriomycetidae</taxon>
        <taxon>Phaeomoniellales</taxon>
        <taxon>Phaeomoniellaceae</taxon>
        <taxon>Phaeomoniella</taxon>
    </lineage>
</organism>
<dbReference type="Gene3D" id="2.130.10.10">
    <property type="entry name" value="YVTN repeat-like/Quinoprotein amine dehydrogenase"/>
    <property type="match status" value="2"/>
</dbReference>
<dbReference type="PROSITE" id="PS50181">
    <property type="entry name" value="FBOX"/>
    <property type="match status" value="1"/>
</dbReference>
<dbReference type="InterPro" id="IPR020617">
    <property type="entry name" value="Thiolase_C"/>
</dbReference>
<evidence type="ECO:0000256" key="6">
    <source>
        <dbReference type="ARBA" id="ARBA00010982"/>
    </source>
</evidence>
<evidence type="ECO:0000256" key="1">
    <source>
        <dbReference type="ARBA" id="ARBA00001958"/>
    </source>
</evidence>
<feature type="repeat" description="WD" evidence="21">
    <location>
        <begin position="372"/>
        <end position="415"/>
    </location>
</feature>
<dbReference type="PANTHER" id="PTHR43853:SF8">
    <property type="entry name" value="3-KETOACYL-COA THIOLASE, PEROXISOMAL"/>
    <property type="match status" value="1"/>
</dbReference>
<dbReference type="CDD" id="cd00751">
    <property type="entry name" value="thiolase"/>
    <property type="match status" value="1"/>
</dbReference>
<dbReference type="SMART" id="SM00256">
    <property type="entry name" value="FBOX"/>
    <property type="match status" value="1"/>
</dbReference>
<dbReference type="GO" id="GO:0006635">
    <property type="term" value="P:fatty acid beta-oxidation"/>
    <property type="evidence" value="ECO:0007669"/>
    <property type="project" value="TreeGrafter"/>
</dbReference>
<keyword evidence="25" id="KW-1185">Reference proteome</keyword>
<comment type="subcellular location">
    <subcellularLocation>
        <location evidence="3">Peroxisome</location>
    </subcellularLocation>
</comment>
<evidence type="ECO:0000256" key="19">
    <source>
        <dbReference type="ARBA" id="ARBA00032113"/>
    </source>
</evidence>
<dbReference type="PRINTS" id="PR00320">
    <property type="entry name" value="GPROTEINBRPT"/>
</dbReference>
<keyword evidence="10" id="KW-0808">Transferase</keyword>
<reference evidence="24 25" key="2">
    <citation type="submission" date="2015-05" db="EMBL/GenBank/DDBJ databases">
        <authorList>
            <person name="Morales-Cruz A."/>
            <person name="Amrine K.C."/>
            <person name="Cantu D."/>
        </authorList>
    </citation>
    <scope>NUCLEOTIDE SEQUENCE [LARGE SCALE GENOMIC DNA]</scope>
    <source>
        <strain evidence="24">UCRPC4</strain>
    </source>
</reference>
<evidence type="ECO:0000256" key="3">
    <source>
        <dbReference type="ARBA" id="ARBA00004275"/>
    </source>
</evidence>
<comment type="similarity">
    <text evidence="5">Belongs to the WD repeat MET30/SCONB/SCON-2 family.</text>
</comment>
<dbReference type="GO" id="GO:0010124">
    <property type="term" value="P:phenylacetate catabolic process"/>
    <property type="evidence" value="ECO:0007669"/>
    <property type="project" value="TreeGrafter"/>
</dbReference>
<keyword evidence="17" id="KW-0012">Acyltransferase</keyword>
<dbReference type="Gene3D" id="1.20.1280.50">
    <property type="match status" value="1"/>
</dbReference>
<evidence type="ECO:0000256" key="18">
    <source>
        <dbReference type="ARBA" id="ARBA00030034"/>
    </source>
</evidence>
<feature type="repeat" description="WD" evidence="21">
    <location>
        <begin position="331"/>
        <end position="370"/>
    </location>
</feature>
<dbReference type="EMBL" id="LCWF01000007">
    <property type="protein sequence ID" value="KKY28913.1"/>
    <property type="molecule type" value="Genomic_DNA"/>
</dbReference>
<dbReference type="InterPro" id="IPR020613">
    <property type="entry name" value="Thiolase_CS"/>
</dbReference>
<dbReference type="PROSITE" id="PS00098">
    <property type="entry name" value="THIOLASE_1"/>
    <property type="match status" value="1"/>
</dbReference>
<feature type="repeat" description="WD" evidence="21">
    <location>
        <begin position="416"/>
        <end position="446"/>
    </location>
</feature>
<evidence type="ECO:0000256" key="12">
    <source>
        <dbReference type="ARBA" id="ARBA00022832"/>
    </source>
</evidence>
<keyword evidence="11" id="KW-0677">Repeat</keyword>
<keyword evidence="15" id="KW-0443">Lipid metabolism</keyword>
<keyword evidence="14" id="KW-0630">Potassium</keyword>
<dbReference type="NCBIfam" id="TIGR01930">
    <property type="entry name" value="AcCoA-C-Actrans"/>
    <property type="match status" value="1"/>
</dbReference>
<dbReference type="PROSITE" id="PS50294">
    <property type="entry name" value="WD_REPEATS_REGION"/>
    <property type="match status" value="4"/>
</dbReference>
<accession>A0A0G2H0Q4</accession>
<dbReference type="OrthoDB" id="5404651at2759"/>
<dbReference type="GO" id="GO:0003988">
    <property type="term" value="F:acetyl-CoA C-acyltransferase activity"/>
    <property type="evidence" value="ECO:0007669"/>
    <property type="project" value="UniProtKB-EC"/>
</dbReference>
<comment type="cofactor">
    <cofactor evidence="1">
        <name>K(+)</name>
        <dbReference type="ChEBI" id="CHEBI:29103"/>
    </cofactor>
</comment>
<dbReference type="SUPFAM" id="SSF81383">
    <property type="entry name" value="F-box domain"/>
    <property type="match status" value="1"/>
</dbReference>
<dbReference type="InterPro" id="IPR050215">
    <property type="entry name" value="Thiolase-like_sf_Thiolase"/>
</dbReference>
<evidence type="ECO:0000259" key="23">
    <source>
        <dbReference type="PROSITE" id="PS50181"/>
    </source>
</evidence>
<evidence type="ECO:0000256" key="4">
    <source>
        <dbReference type="ARBA" id="ARBA00004872"/>
    </source>
</evidence>
<dbReference type="Proteomes" id="UP000053317">
    <property type="component" value="Unassembled WGS sequence"/>
</dbReference>
<evidence type="ECO:0000256" key="20">
    <source>
        <dbReference type="ARBA" id="ARBA00047605"/>
    </source>
</evidence>
<protein>
    <recommendedName>
        <fullName evidence="8">Probable E3 ubiquitin ligase complex SCF subunit sconB</fullName>
    </recommendedName>
    <alternativeName>
        <fullName evidence="19">Sulfur controller B</fullName>
    </alternativeName>
    <alternativeName>
        <fullName evidence="18">Sulfur metabolite repression control protein B</fullName>
    </alternativeName>
</protein>
<dbReference type="InterPro" id="IPR016039">
    <property type="entry name" value="Thiolase-like"/>
</dbReference>
<evidence type="ECO:0000256" key="22">
    <source>
        <dbReference type="SAM" id="MobiDB-lite"/>
    </source>
</evidence>
<keyword evidence="16" id="KW-0576">Peroxisome</keyword>
<evidence type="ECO:0000256" key="2">
    <source>
        <dbReference type="ARBA" id="ARBA00002730"/>
    </source>
</evidence>
<dbReference type="AlphaFoldDB" id="A0A0G2H0Q4"/>
<dbReference type="SMART" id="SM00320">
    <property type="entry name" value="WD40"/>
    <property type="match status" value="6"/>
</dbReference>
<dbReference type="InterPro" id="IPR020616">
    <property type="entry name" value="Thiolase_N"/>
</dbReference>
<feature type="region of interest" description="Disordered" evidence="22">
    <location>
        <begin position="225"/>
        <end position="246"/>
    </location>
</feature>
<keyword evidence="9 21" id="KW-0853">WD repeat</keyword>
<dbReference type="InterPro" id="IPR001810">
    <property type="entry name" value="F-box_dom"/>
</dbReference>
<evidence type="ECO:0000256" key="13">
    <source>
        <dbReference type="ARBA" id="ARBA00022946"/>
    </source>
</evidence>
<evidence type="ECO:0000256" key="7">
    <source>
        <dbReference type="ARBA" id="ARBA00011725"/>
    </source>
</evidence>
<comment type="pathway">
    <text evidence="4">Lipid metabolism; fatty acid metabolism.</text>
</comment>
<dbReference type="InterPro" id="IPR002155">
    <property type="entry name" value="Thiolase"/>
</dbReference>
<dbReference type="GO" id="GO:0005777">
    <property type="term" value="C:peroxisome"/>
    <property type="evidence" value="ECO:0007669"/>
    <property type="project" value="UniProtKB-SubCell"/>
</dbReference>
<evidence type="ECO:0000256" key="8">
    <source>
        <dbReference type="ARBA" id="ARBA00015819"/>
    </source>
</evidence>
<dbReference type="InterPro" id="IPR020472">
    <property type="entry name" value="WD40_PAC1"/>
</dbReference>
<dbReference type="InterPro" id="IPR036047">
    <property type="entry name" value="F-box-like_dom_sf"/>
</dbReference>
<dbReference type="PROSITE" id="PS00737">
    <property type="entry name" value="THIOLASE_2"/>
    <property type="match status" value="1"/>
</dbReference>
<evidence type="ECO:0000256" key="17">
    <source>
        <dbReference type="ARBA" id="ARBA00023315"/>
    </source>
</evidence>
<evidence type="ECO:0000256" key="9">
    <source>
        <dbReference type="ARBA" id="ARBA00022574"/>
    </source>
</evidence>
<comment type="function">
    <text evidence="2">Component of the SCF(sconB) E3 ubiquitin ligase complex involved in the regulation of sulfur metabolite repression, probably by mediating the inactivation or degradation of the metR transcription factor.</text>
</comment>
<dbReference type="InterPro" id="IPR019775">
    <property type="entry name" value="WD40_repeat_CS"/>
</dbReference>
<keyword evidence="13" id="KW-0809">Transit peptide</keyword>
<keyword evidence="12" id="KW-0276">Fatty acid metabolism</keyword>
<evidence type="ECO:0000256" key="15">
    <source>
        <dbReference type="ARBA" id="ARBA00023098"/>
    </source>
</evidence>
<reference evidence="24 25" key="1">
    <citation type="submission" date="2015-05" db="EMBL/GenBank/DDBJ databases">
        <title>Distinctive expansion of gene families associated with plant cell wall degradation and secondary metabolism in the genomes of grapevine trunk pathogens.</title>
        <authorList>
            <person name="Lawrence D.P."/>
            <person name="Travadon R."/>
            <person name="Rolshausen P.E."/>
            <person name="Baumgartner K."/>
        </authorList>
    </citation>
    <scope>NUCLEOTIDE SEQUENCE [LARGE SCALE GENOMIC DNA]</scope>
    <source>
        <strain evidence="24">UCRPC4</strain>
    </source>
</reference>
<dbReference type="Pfam" id="PF00108">
    <property type="entry name" value="Thiolase_N"/>
    <property type="match status" value="1"/>
</dbReference>
<dbReference type="Pfam" id="PF00400">
    <property type="entry name" value="WD40"/>
    <property type="match status" value="5"/>
</dbReference>
<dbReference type="PANTHER" id="PTHR43853">
    <property type="entry name" value="3-KETOACYL-COA THIOLASE, PEROXISOMAL"/>
    <property type="match status" value="1"/>
</dbReference>
<dbReference type="CDD" id="cd00200">
    <property type="entry name" value="WD40"/>
    <property type="match status" value="1"/>
</dbReference>
<evidence type="ECO:0000256" key="14">
    <source>
        <dbReference type="ARBA" id="ARBA00022958"/>
    </source>
</evidence>
<feature type="region of interest" description="Disordered" evidence="22">
    <location>
        <begin position="160"/>
        <end position="189"/>
    </location>
</feature>
<comment type="catalytic activity">
    <reaction evidence="20">
        <text>an acyl-CoA + acetyl-CoA = a 3-oxoacyl-CoA + CoA</text>
        <dbReference type="Rhea" id="RHEA:21564"/>
        <dbReference type="ChEBI" id="CHEBI:57287"/>
        <dbReference type="ChEBI" id="CHEBI:57288"/>
        <dbReference type="ChEBI" id="CHEBI:58342"/>
        <dbReference type="ChEBI" id="CHEBI:90726"/>
        <dbReference type="EC" id="2.3.1.16"/>
    </reaction>
</comment>